<dbReference type="Proteomes" id="UP001065613">
    <property type="component" value="Chromosome"/>
</dbReference>
<keyword evidence="6 13" id="KW-0489">Methyltransferase</keyword>
<dbReference type="InterPro" id="IPR029063">
    <property type="entry name" value="SAM-dependent_MTases_sf"/>
</dbReference>
<dbReference type="EMBL" id="CP073041">
    <property type="protein sequence ID" value="UXE64221.1"/>
    <property type="molecule type" value="Genomic_DNA"/>
</dbReference>
<evidence type="ECO:0000256" key="8">
    <source>
        <dbReference type="ARBA" id="ARBA00022691"/>
    </source>
</evidence>
<comment type="subcellular location">
    <subcellularLocation>
        <location evidence="2">Cytoplasm</location>
    </subcellularLocation>
</comment>
<evidence type="ECO:0000256" key="11">
    <source>
        <dbReference type="ARBA" id="ARBA00031088"/>
    </source>
</evidence>
<evidence type="ECO:0000256" key="9">
    <source>
        <dbReference type="ARBA" id="ARBA00022884"/>
    </source>
</evidence>
<dbReference type="Gene3D" id="3.40.50.150">
    <property type="entry name" value="Vaccinia Virus protein VP39"/>
    <property type="match status" value="1"/>
</dbReference>
<feature type="binding site" evidence="13">
    <location>
        <position position="290"/>
    </location>
    <ligand>
        <name>S-adenosyl-L-methionine</name>
        <dbReference type="ChEBI" id="CHEBI:59789"/>
    </ligand>
</feature>
<evidence type="ECO:0000256" key="5">
    <source>
        <dbReference type="ARBA" id="ARBA00022552"/>
    </source>
</evidence>
<dbReference type="CDD" id="cd00620">
    <property type="entry name" value="Methyltransferase_Sun"/>
    <property type="match status" value="1"/>
</dbReference>
<dbReference type="GO" id="GO:0008649">
    <property type="term" value="F:rRNA methyltransferase activity"/>
    <property type="evidence" value="ECO:0007669"/>
    <property type="project" value="InterPro"/>
</dbReference>
<name>A0A977L430_9CYAN</name>
<evidence type="ECO:0000313" key="15">
    <source>
        <dbReference type="EMBL" id="UXE64221.1"/>
    </source>
</evidence>
<keyword evidence="9 13" id="KW-0694">RNA-binding</keyword>
<evidence type="ECO:0000256" key="10">
    <source>
        <dbReference type="ARBA" id="ARBA00030399"/>
    </source>
</evidence>
<dbReference type="InterPro" id="IPR006027">
    <property type="entry name" value="NusB_RsmB_TIM44"/>
</dbReference>
<dbReference type="InterPro" id="IPR048019">
    <property type="entry name" value="RsmB-like_N"/>
</dbReference>
<gene>
    <name evidence="15" type="ORF">KA717_18030</name>
</gene>
<dbReference type="KEGG" id="wna:KA717_18030"/>
<dbReference type="NCBIfam" id="TIGR00563">
    <property type="entry name" value="rsmB"/>
    <property type="match status" value="1"/>
</dbReference>
<comment type="catalytic activity">
    <reaction evidence="12">
        <text>cytidine(967) in 16S rRNA + S-adenosyl-L-methionine = 5-methylcytidine(967) in 16S rRNA + S-adenosyl-L-homocysteine + H(+)</text>
        <dbReference type="Rhea" id="RHEA:42748"/>
        <dbReference type="Rhea" id="RHEA-COMP:10219"/>
        <dbReference type="Rhea" id="RHEA-COMP:10220"/>
        <dbReference type="ChEBI" id="CHEBI:15378"/>
        <dbReference type="ChEBI" id="CHEBI:57856"/>
        <dbReference type="ChEBI" id="CHEBI:59789"/>
        <dbReference type="ChEBI" id="CHEBI:74483"/>
        <dbReference type="ChEBI" id="CHEBI:82748"/>
        <dbReference type="EC" id="2.1.1.176"/>
    </reaction>
</comment>
<dbReference type="NCBIfam" id="NF011493">
    <property type="entry name" value="PRK14901.1"/>
    <property type="match status" value="1"/>
</dbReference>
<dbReference type="CDD" id="cd02440">
    <property type="entry name" value="AdoMet_MTases"/>
    <property type="match status" value="1"/>
</dbReference>
<feature type="domain" description="SAM-dependent MTase RsmB/NOP-type" evidence="14">
    <location>
        <begin position="175"/>
        <end position="450"/>
    </location>
</feature>
<keyword evidence="7 13" id="KW-0808">Transferase</keyword>
<dbReference type="AlphaFoldDB" id="A0A977L430"/>
<comment type="similarity">
    <text evidence="13">Belongs to the class I-like SAM-binding methyltransferase superfamily. RsmB/NOP family.</text>
</comment>
<evidence type="ECO:0000256" key="4">
    <source>
        <dbReference type="ARBA" id="ARBA00022490"/>
    </source>
</evidence>
<feature type="binding site" evidence="13">
    <location>
        <position position="335"/>
    </location>
    <ligand>
        <name>S-adenosyl-L-methionine</name>
        <dbReference type="ChEBI" id="CHEBI:59789"/>
    </ligand>
</feature>
<dbReference type="InterPro" id="IPR004573">
    <property type="entry name" value="rRNA_ssu_MeTfrase_B"/>
</dbReference>
<dbReference type="InterPro" id="IPR049560">
    <property type="entry name" value="MeTrfase_RsmB-F_NOP2_cat"/>
</dbReference>
<protein>
    <recommendedName>
        <fullName evidence="3">16S rRNA (cytosine(967)-C(5))-methyltransferase</fullName>
        <ecNumber evidence="3">2.1.1.176</ecNumber>
    </recommendedName>
    <alternativeName>
        <fullName evidence="10">16S rRNA m5C967 methyltransferase</fullName>
    </alternativeName>
    <alternativeName>
        <fullName evidence="11">rRNA (cytosine-C(5)-)-methyltransferase RsmB</fullName>
    </alternativeName>
</protein>
<dbReference type="Pfam" id="PF01189">
    <property type="entry name" value="Methyltr_RsmB-F"/>
    <property type="match status" value="1"/>
</dbReference>
<keyword evidence="5" id="KW-0698">rRNA processing</keyword>
<evidence type="ECO:0000259" key="14">
    <source>
        <dbReference type="PROSITE" id="PS51686"/>
    </source>
</evidence>
<dbReference type="PROSITE" id="PS51686">
    <property type="entry name" value="SAM_MT_RSMB_NOP"/>
    <property type="match status" value="1"/>
</dbReference>
<dbReference type="Gene3D" id="1.10.940.10">
    <property type="entry name" value="NusB-like"/>
    <property type="match status" value="1"/>
</dbReference>
<keyword evidence="4" id="KW-0963">Cytoplasm</keyword>
<proteinExistence type="inferred from homology"/>
<comment type="function">
    <text evidence="1">Specifically methylates the cytosine at position 967 (m5C967) of 16S rRNA.</text>
</comment>
<dbReference type="InterPro" id="IPR035926">
    <property type="entry name" value="NusB-like_sf"/>
</dbReference>
<dbReference type="GO" id="GO:0003723">
    <property type="term" value="F:RNA binding"/>
    <property type="evidence" value="ECO:0007669"/>
    <property type="project" value="UniProtKB-UniRule"/>
</dbReference>
<dbReference type="Pfam" id="PF01029">
    <property type="entry name" value="NusB"/>
    <property type="match status" value="1"/>
</dbReference>
<evidence type="ECO:0000256" key="3">
    <source>
        <dbReference type="ARBA" id="ARBA00012140"/>
    </source>
</evidence>
<dbReference type="InterPro" id="IPR023267">
    <property type="entry name" value="RCMT"/>
</dbReference>
<feature type="binding site" evidence="13">
    <location>
        <position position="317"/>
    </location>
    <ligand>
        <name>S-adenosyl-L-methionine</name>
        <dbReference type="ChEBI" id="CHEBI:59789"/>
    </ligand>
</feature>
<keyword evidence="8 13" id="KW-0949">S-adenosyl-L-methionine</keyword>
<accession>A0A977L430</accession>
<evidence type="ECO:0000256" key="1">
    <source>
        <dbReference type="ARBA" id="ARBA00002724"/>
    </source>
</evidence>
<dbReference type="PANTHER" id="PTHR22807">
    <property type="entry name" value="NOP2 YEAST -RELATED NOL1/NOP2/FMU SUN DOMAIN-CONTAINING"/>
    <property type="match status" value="1"/>
</dbReference>
<feature type="binding site" evidence="13">
    <location>
        <begin position="266"/>
        <end position="272"/>
    </location>
    <ligand>
        <name>S-adenosyl-L-methionine</name>
        <dbReference type="ChEBI" id="CHEBI:59789"/>
    </ligand>
</feature>
<dbReference type="EC" id="2.1.1.176" evidence="3"/>
<evidence type="ECO:0000256" key="13">
    <source>
        <dbReference type="PROSITE-ProRule" id="PRU01023"/>
    </source>
</evidence>
<dbReference type="GO" id="GO:0006355">
    <property type="term" value="P:regulation of DNA-templated transcription"/>
    <property type="evidence" value="ECO:0007669"/>
    <property type="project" value="InterPro"/>
</dbReference>
<dbReference type="SUPFAM" id="SSF48013">
    <property type="entry name" value="NusB-like"/>
    <property type="match status" value="1"/>
</dbReference>
<evidence type="ECO:0000256" key="12">
    <source>
        <dbReference type="ARBA" id="ARBA00047283"/>
    </source>
</evidence>
<dbReference type="GO" id="GO:0005737">
    <property type="term" value="C:cytoplasm"/>
    <property type="evidence" value="ECO:0007669"/>
    <property type="project" value="UniProtKB-SubCell"/>
</dbReference>
<evidence type="ECO:0000256" key="2">
    <source>
        <dbReference type="ARBA" id="ARBA00004496"/>
    </source>
</evidence>
<reference evidence="15" key="1">
    <citation type="submission" date="2021-04" db="EMBL/GenBank/DDBJ databases">
        <title>Genome sequence of Woronichinia naegeliana from Washington state freshwater lake bloom.</title>
        <authorList>
            <person name="Dreher T.W."/>
        </authorList>
    </citation>
    <scope>NUCLEOTIDE SEQUENCE</scope>
    <source>
        <strain evidence="15">WA131</strain>
    </source>
</reference>
<dbReference type="PANTHER" id="PTHR22807:SF53">
    <property type="entry name" value="RIBOSOMAL RNA SMALL SUBUNIT METHYLTRANSFERASE B-RELATED"/>
    <property type="match status" value="1"/>
</dbReference>
<dbReference type="FunFam" id="3.40.50.150:FF:000257">
    <property type="entry name" value="16S rRNA methyltransferase"/>
    <property type="match status" value="1"/>
</dbReference>
<feature type="active site" description="Nucleophile" evidence="13">
    <location>
        <position position="388"/>
    </location>
</feature>
<dbReference type="InterPro" id="IPR054728">
    <property type="entry name" value="RsmB-like_ferredoxin"/>
</dbReference>
<dbReference type="PRINTS" id="PR02008">
    <property type="entry name" value="RCMTFAMILY"/>
</dbReference>
<evidence type="ECO:0000256" key="6">
    <source>
        <dbReference type="ARBA" id="ARBA00022603"/>
    </source>
</evidence>
<dbReference type="InterPro" id="IPR001678">
    <property type="entry name" value="MeTrfase_RsmB-F_NOP2_dom"/>
</dbReference>
<dbReference type="SUPFAM" id="SSF53335">
    <property type="entry name" value="S-adenosyl-L-methionine-dependent methyltransferases"/>
    <property type="match status" value="1"/>
</dbReference>
<dbReference type="Gene3D" id="3.30.70.1170">
    <property type="entry name" value="Sun protein, domain 3"/>
    <property type="match status" value="1"/>
</dbReference>
<sequence length="450" mass="50929">MTPTTSARQTAFQVLRDIDRKDSYADSALDRILQKSDLQQSDRRLVTELVYGVIRRQRTLDHLIEQFSQKNNQKQPPDLRRILQIGLYQLRYLDQIPASAAVNTSVDLAKANGLKGLAGVVNGILRSYLRIQATQGDPLILPIDPIQKLGIFYSFPDWLIQLFREQWDEQNTAELCQYFNQPPPIDLRINPLKTDLETVEQALAQVTVETQRLAGLPQALRLIKGERTIQNLPGFRDGWWTVQDASAQLVSHILNPQPQDLIIDGCAAPGGKTTHLAELMGDRGTIYACDLTTSRLKKLEKSQQRLQLRSIYPWIGDSRKFQLPEGQLADKVLVDAPCSGLGTLHRNPDIRWRQTPDKIQSLTLLQAEILEQAATWVKPQGDLVYATCTLNPQENQAIIQQFLQTHPQWHLSPLPVLSLAKKIASEEGWLQILPQVQHMDGFFIAKLKKA</sequence>
<organism evidence="15">
    <name type="scientific">Woronichinia naegeliana WA131</name>
    <dbReference type="NCBI Taxonomy" id="2824559"/>
    <lineage>
        <taxon>Bacteria</taxon>
        <taxon>Bacillati</taxon>
        <taxon>Cyanobacteriota</taxon>
        <taxon>Cyanophyceae</taxon>
        <taxon>Synechococcales</taxon>
        <taxon>Coelosphaeriaceae</taxon>
        <taxon>Woronichinia</taxon>
    </lineage>
</organism>
<evidence type="ECO:0000256" key="7">
    <source>
        <dbReference type="ARBA" id="ARBA00022679"/>
    </source>
</evidence>
<dbReference type="NCBIfam" id="NF011494">
    <property type="entry name" value="PRK14902.1"/>
    <property type="match status" value="1"/>
</dbReference>
<dbReference type="Pfam" id="PF22458">
    <property type="entry name" value="RsmF-B_ferredox"/>
    <property type="match status" value="1"/>
</dbReference>